<evidence type="ECO:0000256" key="2">
    <source>
        <dbReference type="SAM" id="Phobius"/>
    </source>
</evidence>
<proteinExistence type="predicted"/>
<dbReference type="KEGG" id="yti:FNA67_01930"/>
<keyword evidence="4" id="KW-1185">Reference proteome</keyword>
<sequence length="76" mass="8336">MLLRYTQANSEKAAHMADDPHPGHLHHNHGHEPAQRLPRPQQRAFSLAQQGLAVRLGIVAVLIAGIWLAVIALVQP</sequence>
<keyword evidence="2" id="KW-1133">Transmembrane helix</keyword>
<dbReference type="EMBL" id="CP041690">
    <property type="protein sequence ID" value="QEE19009.1"/>
    <property type="molecule type" value="Genomic_DNA"/>
</dbReference>
<feature type="region of interest" description="Disordered" evidence="1">
    <location>
        <begin position="1"/>
        <end position="41"/>
    </location>
</feature>
<dbReference type="AlphaFoldDB" id="A0A5B9DJZ1"/>
<evidence type="ECO:0000313" key="4">
    <source>
        <dbReference type="Proteomes" id="UP000321062"/>
    </source>
</evidence>
<accession>A0A5B9DJZ1</accession>
<organism evidence="3 4">
    <name type="scientific">Paradevosia tibetensis</name>
    <dbReference type="NCBI Taxonomy" id="1447062"/>
    <lineage>
        <taxon>Bacteria</taxon>
        <taxon>Pseudomonadati</taxon>
        <taxon>Pseudomonadota</taxon>
        <taxon>Alphaproteobacteria</taxon>
        <taxon>Hyphomicrobiales</taxon>
        <taxon>Devosiaceae</taxon>
        <taxon>Paradevosia</taxon>
    </lineage>
</organism>
<dbReference type="Proteomes" id="UP000321062">
    <property type="component" value="Chromosome"/>
</dbReference>
<gene>
    <name evidence="3" type="ORF">FNA67_01930</name>
</gene>
<feature type="transmembrane region" description="Helical" evidence="2">
    <location>
        <begin position="52"/>
        <end position="74"/>
    </location>
</feature>
<evidence type="ECO:0000256" key="1">
    <source>
        <dbReference type="SAM" id="MobiDB-lite"/>
    </source>
</evidence>
<dbReference type="RefSeq" id="WP_147654867.1">
    <property type="nucleotide sequence ID" value="NZ_BMFM01000001.1"/>
</dbReference>
<feature type="compositionally biased region" description="Basic and acidic residues" evidence="1">
    <location>
        <begin position="12"/>
        <end position="22"/>
    </location>
</feature>
<evidence type="ECO:0000313" key="3">
    <source>
        <dbReference type="EMBL" id="QEE19009.1"/>
    </source>
</evidence>
<feature type="compositionally biased region" description="Polar residues" evidence="1">
    <location>
        <begin position="1"/>
        <end position="10"/>
    </location>
</feature>
<protein>
    <submittedName>
        <fullName evidence="3">Uncharacterized protein</fullName>
    </submittedName>
</protein>
<keyword evidence="2" id="KW-0812">Transmembrane</keyword>
<name>A0A5B9DJZ1_9HYPH</name>
<reference evidence="3 4" key="1">
    <citation type="journal article" date="2015" name="Int. J. Syst. Evol. Microbiol.">
        <title>Youhaiella tibetensis gen. nov., sp. nov., isolated from subsurface sediment.</title>
        <authorList>
            <person name="Wang Y.X."/>
            <person name="Huang F.Q."/>
            <person name="Nogi Y."/>
            <person name="Pang S.J."/>
            <person name="Wang P.K."/>
            <person name="Lv J."/>
        </authorList>
    </citation>
    <scope>NUCLEOTIDE SEQUENCE [LARGE SCALE GENOMIC DNA]</scope>
    <source>
        <strain evidence="4">fig4</strain>
    </source>
</reference>
<keyword evidence="2" id="KW-0472">Membrane</keyword>